<dbReference type="Gene3D" id="3.90.640.10">
    <property type="entry name" value="Actin, Chain A, domain 4"/>
    <property type="match status" value="1"/>
</dbReference>
<dbReference type="Pfam" id="PF00012">
    <property type="entry name" value="HSP70"/>
    <property type="match status" value="1"/>
</dbReference>
<comment type="caution">
    <text evidence="4">The sequence shown here is derived from an EMBL/GenBank/DDBJ whole genome shotgun (WGS) entry which is preliminary data.</text>
</comment>
<keyword evidence="2" id="KW-0547">Nucleotide-binding</keyword>
<dbReference type="InterPro" id="IPR018181">
    <property type="entry name" value="Heat_shock_70_CS"/>
</dbReference>
<gene>
    <name evidence="4" type="ORF">EB796_002484</name>
</gene>
<dbReference type="SUPFAM" id="SSF53067">
    <property type="entry name" value="Actin-like ATPase domain"/>
    <property type="match status" value="2"/>
</dbReference>
<dbReference type="Gene3D" id="3.30.30.30">
    <property type="match status" value="1"/>
</dbReference>
<evidence type="ECO:0000313" key="4">
    <source>
        <dbReference type="EMBL" id="KAF6039214.1"/>
    </source>
</evidence>
<evidence type="ECO:0000313" key="5">
    <source>
        <dbReference type="Proteomes" id="UP000593567"/>
    </source>
</evidence>
<dbReference type="PROSITE" id="PS01036">
    <property type="entry name" value="HSP70_3"/>
    <property type="match status" value="1"/>
</dbReference>
<reference evidence="4" key="1">
    <citation type="submission" date="2020-06" db="EMBL/GenBank/DDBJ databases">
        <title>Draft genome of Bugula neritina, a colonial animal packing powerful symbionts and potential medicines.</title>
        <authorList>
            <person name="Rayko M."/>
        </authorList>
    </citation>
    <scope>NUCLEOTIDE SEQUENCE [LARGE SCALE GENOMIC DNA]</scope>
    <source>
        <strain evidence="4">Kwan_BN1</strain>
    </source>
</reference>
<protein>
    <recommendedName>
        <fullName evidence="6">Heat shock 70 kDa protein 14</fullName>
    </recommendedName>
</protein>
<dbReference type="SUPFAM" id="SSF100920">
    <property type="entry name" value="Heat shock protein 70kD (HSP70), peptide-binding domain"/>
    <property type="match status" value="1"/>
</dbReference>
<dbReference type="AlphaFoldDB" id="A0A7J7KM26"/>
<keyword evidence="5" id="KW-1185">Reference proteome</keyword>
<dbReference type="FunFam" id="3.30.30.30:FF:000003">
    <property type="entry name" value="Heat shock protein 9"/>
    <property type="match status" value="1"/>
</dbReference>
<dbReference type="GO" id="GO:0140662">
    <property type="term" value="F:ATP-dependent protein folding chaperone"/>
    <property type="evidence" value="ECO:0007669"/>
    <property type="project" value="InterPro"/>
</dbReference>
<dbReference type="OrthoDB" id="29851at2759"/>
<dbReference type="InterPro" id="IPR029047">
    <property type="entry name" value="HSP70_peptide-bd_sf"/>
</dbReference>
<evidence type="ECO:0000256" key="2">
    <source>
        <dbReference type="ARBA" id="ARBA00022741"/>
    </source>
</evidence>
<dbReference type="GO" id="GO:0005829">
    <property type="term" value="C:cytosol"/>
    <property type="evidence" value="ECO:0007669"/>
    <property type="project" value="TreeGrafter"/>
</dbReference>
<dbReference type="PANTHER" id="PTHR45639:SF32">
    <property type="entry name" value="HEAT SHOCK PROTEIN PDR13"/>
    <property type="match status" value="1"/>
</dbReference>
<dbReference type="EMBL" id="VXIV02000291">
    <property type="protein sequence ID" value="KAF6039214.1"/>
    <property type="molecule type" value="Genomic_DNA"/>
</dbReference>
<dbReference type="GO" id="GO:0005524">
    <property type="term" value="F:ATP binding"/>
    <property type="evidence" value="ECO:0007669"/>
    <property type="project" value="UniProtKB-KW"/>
</dbReference>
<dbReference type="InterPro" id="IPR013126">
    <property type="entry name" value="Hsp_70_fam"/>
</dbReference>
<dbReference type="PANTHER" id="PTHR45639">
    <property type="entry name" value="HSC70CB, ISOFORM G-RELATED"/>
    <property type="match status" value="1"/>
</dbReference>
<evidence type="ECO:0000256" key="3">
    <source>
        <dbReference type="ARBA" id="ARBA00022840"/>
    </source>
</evidence>
<dbReference type="PRINTS" id="PR00301">
    <property type="entry name" value="HEATSHOCK70"/>
</dbReference>
<accession>A0A7J7KM26</accession>
<keyword evidence="3" id="KW-0067">ATP-binding</keyword>
<sequence length="521" mass="56708">MAAFGIHIGTTNSCLSVYKDGNTEVVANAAGDRTTPTLVAFSTHDKVVGLPAKQGLIRNAKNTVCRAKRLLGRQFADPEVQKEINNSQCSIIEKDGKPVYQVQYLESQKLFSPEQCISFLFETLKDLAKNHSDGNVFDAVISVPCEFAESQLNVVKSAAARGGFNVLRFIYEPTATLLAYDVGLKHHHEHVYCMVVRLGGSSCTVTCYSVIGGMYKILSNIHSDEVGGDLFTQLIALHFSKDFLRQYKEDPQSNQRSWSKLMSASETCKHTLTNLPNAHCSVDSLHDGIDFSSNIASKLQACRNGIASIIFVFYFRARVDLLNQSLLTQLQNLLDEALTASSLSKDQIQKVVLSGGGSKMPCVSKKVQDYLSNAEVHFTLPADEVIAIGCAKQAGIILSNSCNNDVSATASIPCIQKPISAIVENCEPEVIFAANLPIPTRIKKTFSSSQSVFKMVVTQGDDHSELLAKVILKDISEESVINAQFNLNSDGSLHINCMDEISKSTSELSVPVSSTCSARSC</sequence>
<name>A0A7J7KM26_BUGNE</name>
<dbReference type="Proteomes" id="UP000593567">
    <property type="component" value="Unassembled WGS sequence"/>
</dbReference>
<organism evidence="4 5">
    <name type="scientific">Bugula neritina</name>
    <name type="common">Brown bryozoan</name>
    <name type="synonym">Sertularia neritina</name>
    <dbReference type="NCBI Taxonomy" id="10212"/>
    <lineage>
        <taxon>Eukaryota</taxon>
        <taxon>Metazoa</taxon>
        <taxon>Spiralia</taxon>
        <taxon>Lophotrochozoa</taxon>
        <taxon>Bryozoa</taxon>
        <taxon>Gymnolaemata</taxon>
        <taxon>Cheilostomatida</taxon>
        <taxon>Flustrina</taxon>
        <taxon>Buguloidea</taxon>
        <taxon>Bugulidae</taxon>
        <taxon>Bugula</taxon>
    </lineage>
</organism>
<comment type="similarity">
    <text evidence="1">Belongs to the heat shock protein 70 family.</text>
</comment>
<dbReference type="InterPro" id="IPR043129">
    <property type="entry name" value="ATPase_NBD"/>
</dbReference>
<evidence type="ECO:0008006" key="6">
    <source>
        <dbReference type="Google" id="ProtNLM"/>
    </source>
</evidence>
<dbReference type="Gene3D" id="3.30.420.40">
    <property type="match status" value="2"/>
</dbReference>
<dbReference type="GO" id="GO:0005634">
    <property type="term" value="C:nucleus"/>
    <property type="evidence" value="ECO:0007669"/>
    <property type="project" value="TreeGrafter"/>
</dbReference>
<evidence type="ECO:0000256" key="1">
    <source>
        <dbReference type="ARBA" id="ARBA00007381"/>
    </source>
</evidence>
<proteinExistence type="inferred from homology"/>